<protein>
    <submittedName>
        <fullName evidence="1">Uncharacterized protein</fullName>
    </submittedName>
</protein>
<evidence type="ECO:0000313" key="1">
    <source>
        <dbReference type="EMBL" id="KAF2616387.1"/>
    </source>
</evidence>
<comment type="caution">
    <text evidence="1">The sequence shown here is derived from an EMBL/GenBank/DDBJ whole genome shotgun (WGS) entry which is preliminary data.</text>
</comment>
<dbReference type="EMBL" id="QGKW02000007">
    <property type="protein sequence ID" value="KAF2616387.1"/>
    <property type="molecule type" value="Genomic_DNA"/>
</dbReference>
<accession>A0A3N6PL42</accession>
<sequence>MRSGQDDPLPTVQSGTHINLRGAFLHERLKPLVFTGSFRSDPPSNNDSPPRVSYLTRLNWLPDLLLLCNSQRTTPRAI</sequence>
<name>A0A3N6PL42_BRACR</name>
<proteinExistence type="predicted"/>
<dbReference type="Proteomes" id="UP000712281">
    <property type="component" value="Unassembled WGS sequence"/>
</dbReference>
<organism evidence="1 2">
    <name type="scientific">Brassica cretica</name>
    <name type="common">Mustard</name>
    <dbReference type="NCBI Taxonomy" id="69181"/>
    <lineage>
        <taxon>Eukaryota</taxon>
        <taxon>Viridiplantae</taxon>
        <taxon>Streptophyta</taxon>
        <taxon>Embryophyta</taxon>
        <taxon>Tracheophyta</taxon>
        <taxon>Spermatophyta</taxon>
        <taxon>Magnoliopsida</taxon>
        <taxon>eudicotyledons</taxon>
        <taxon>Gunneridae</taxon>
        <taxon>Pentapetalae</taxon>
        <taxon>rosids</taxon>
        <taxon>malvids</taxon>
        <taxon>Brassicales</taxon>
        <taxon>Brassicaceae</taxon>
        <taxon>Brassiceae</taxon>
        <taxon>Brassica</taxon>
    </lineage>
</organism>
<evidence type="ECO:0000313" key="2">
    <source>
        <dbReference type="Proteomes" id="UP000712281"/>
    </source>
</evidence>
<dbReference type="AlphaFoldDB" id="A0A3N6PL42"/>
<reference evidence="1" key="1">
    <citation type="submission" date="2019-12" db="EMBL/GenBank/DDBJ databases">
        <title>Genome sequencing and annotation of Brassica cretica.</title>
        <authorList>
            <person name="Studholme D.J."/>
            <person name="Sarris P.F."/>
        </authorList>
    </citation>
    <scope>NUCLEOTIDE SEQUENCE</scope>
    <source>
        <strain evidence="1">PFS-001/15</strain>
        <tissue evidence="1">Leaf</tissue>
    </source>
</reference>
<gene>
    <name evidence="1" type="ORF">F2Q68_00041177</name>
</gene>